<evidence type="ECO:0000256" key="5">
    <source>
        <dbReference type="ARBA" id="ARBA00023136"/>
    </source>
</evidence>
<dbReference type="PANTHER" id="PTHR30618">
    <property type="entry name" value="NCS1 FAMILY PURINE/PYRIMIDINE TRANSPORTER"/>
    <property type="match status" value="1"/>
</dbReference>
<evidence type="ECO:0008006" key="9">
    <source>
        <dbReference type="Google" id="ProtNLM"/>
    </source>
</evidence>
<comment type="similarity">
    <text evidence="2">Belongs to the purine-cytosine permease (2.A.39) family.</text>
</comment>
<gene>
    <name evidence="7" type="ORF">BU26DRAFT_439518</name>
</gene>
<evidence type="ECO:0000256" key="3">
    <source>
        <dbReference type="ARBA" id="ARBA00022692"/>
    </source>
</evidence>
<evidence type="ECO:0000256" key="1">
    <source>
        <dbReference type="ARBA" id="ARBA00004141"/>
    </source>
</evidence>
<evidence type="ECO:0000313" key="8">
    <source>
        <dbReference type="Proteomes" id="UP000800094"/>
    </source>
</evidence>
<accession>A0A6A6HVL4</accession>
<feature type="transmembrane region" description="Helical" evidence="6">
    <location>
        <begin position="200"/>
        <end position="217"/>
    </location>
</feature>
<evidence type="ECO:0000256" key="4">
    <source>
        <dbReference type="ARBA" id="ARBA00022989"/>
    </source>
</evidence>
<protein>
    <recommendedName>
        <fullName evidence="9">Uracil permease</fullName>
    </recommendedName>
</protein>
<feature type="transmembrane region" description="Helical" evidence="6">
    <location>
        <begin position="229"/>
        <end position="247"/>
    </location>
</feature>
<dbReference type="Pfam" id="PF02133">
    <property type="entry name" value="Transp_cyt_pur"/>
    <property type="match status" value="1"/>
</dbReference>
<dbReference type="GeneID" id="54577676"/>
<dbReference type="Gene3D" id="1.10.4160.10">
    <property type="entry name" value="Hydantoin permease"/>
    <property type="match status" value="1"/>
</dbReference>
<feature type="transmembrane region" description="Helical" evidence="6">
    <location>
        <begin position="479"/>
        <end position="498"/>
    </location>
</feature>
<dbReference type="OrthoDB" id="2018619at2759"/>
<dbReference type="GO" id="GO:0015205">
    <property type="term" value="F:nucleobase transmembrane transporter activity"/>
    <property type="evidence" value="ECO:0007669"/>
    <property type="project" value="TreeGrafter"/>
</dbReference>
<feature type="transmembrane region" description="Helical" evidence="6">
    <location>
        <begin position="76"/>
        <end position="97"/>
    </location>
</feature>
<dbReference type="RefSeq" id="XP_033676953.1">
    <property type="nucleotide sequence ID" value="XM_033824346.1"/>
</dbReference>
<dbReference type="AlphaFoldDB" id="A0A6A6HVL4"/>
<reference evidence="7" key="1">
    <citation type="journal article" date="2020" name="Stud. Mycol.">
        <title>101 Dothideomycetes genomes: a test case for predicting lifestyles and emergence of pathogens.</title>
        <authorList>
            <person name="Haridas S."/>
            <person name="Albert R."/>
            <person name="Binder M."/>
            <person name="Bloem J."/>
            <person name="Labutti K."/>
            <person name="Salamov A."/>
            <person name="Andreopoulos B."/>
            <person name="Baker S."/>
            <person name="Barry K."/>
            <person name="Bills G."/>
            <person name="Bluhm B."/>
            <person name="Cannon C."/>
            <person name="Castanera R."/>
            <person name="Culley D."/>
            <person name="Daum C."/>
            <person name="Ezra D."/>
            <person name="Gonzalez J."/>
            <person name="Henrissat B."/>
            <person name="Kuo A."/>
            <person name="Liang C."/>
            <person name="Lipzen A."/>
            <person name="Lutzoni F."/>
            <person name="Magnuson J."/>
            <person name="Mondo S."/>
            <person name="Nolan M."/>
            <person name="Ohm R."/>
            <person name="Pangilinan J."/>
            <person name="Park H.-J."/>
            <person name="Ramirez L."/>
            <person name="Alfaro M."/>
            <person name="Sun H."/>
            <person name="Tritt A."/>
            <person name="Yoshinaga Y."/>
            <person name="Zwiers L.-H."/>
            <person name="Turgeon B."/>
            <person name="Goodwin S."/>
            <person name="Spatafora J."/>
            <person name="Crous P."/>
            <person name="Grigoriev I."/>
        </authorList>
    </citation>
    <scope>NUCLEOTIDE SEQUENCE</scope>
    <source>
        <strain evidence="7">CBS 122368</strain>
    </source>
</reference>
<keyword evidence="3 6" id="KW-0812">Transmembrane</keyword>
<dbReference type="GO" id="GO:0005886">
    <property type="term" value="C:plasma membrane"/>
    <property type="evidence" value="ECO:0007669"/>
    <property type="project" value="TreeGrafter"/>
</dbReference>
<dbReference type="InterPro" id="IPR045225">
    <property type="entry name" value="Uracil/uridine/allantoin_perm"/>
</dbReference>
<keyword evidence="4 6" id="KW-1133">Transmembrane helix</keyword>
<evidence type="ECO:0000256" key="2">
    <source>
        <dbReference type="ARBA" id="ARBA00008974"/>
    </source>
</evidence>
<name>A0A6A6HVL4_9PLEO</name>
<sequence>MRSSNAILTTCREKLHEKRIATKRAFESRENFIRALEVNETAHGHTEERSFWKNEDLDLTPPDQWTWGWYDYAAFWWSYGFSVGVWSVGSSMVAMGLNAWQSIICVFISHLLGAIAIAWHSRIGAKYHFGFPVECRVAWGMYGSFFPIIIRLLVGQIWTSVLMMQGGYFLSILFRCIFGHKWHDLPNTIPESVGVTVQQLVGFILYTIITAPLLALRPRHMRKLYTIKSFVLPPVAIGLFAFCIVQGRSAPGSAGTFLSAKAAPTGSALAWAMLSAINSCMGKTSSIAVNQTDLARYARTPNAPFLSQLISLPIGNTLCATLGIFATSSTQRAWGITLWNPWDLCDEILDRHWNAGARAAIAFASMGWMLSIFASCMGVDVFPFGVDVTAFFPRWLNIRRGMYLCYLIGLVIFPWKILQSSTTFLRFLGGYSIFLAPLVGIFITDYFVVRRGNLWAAELYRAQKGAAYWYTGGVNWRNAVAFTVTCVFLIPGFAAQFGHEVGVGWERLYSLGWVVGCAMSSVVYFGLCMIGDFCRRERKMGFEEAYDVQGLFVGEAVVEGVSVENEEKGASALVAQEGQKNGLGETKVTELER</sequence>
<evidence type="ECO:0000313" key="7">
    <source>
        <dbReference type="EMBL" id="KAF2241949.1"/>
    </source>
</evidence>
<feature type="transmembrane region" description="Helical" evidence="6">
    <location>
        <begin position="161"/>
        <end position="180"/>
    </location>
</feature>
<keyword evidence="8" id="KW-1185">Reference proteome</keyword>
<feature type="transmembrane region" description="Helical" evidence="6">
    <location>
        <begin position="359"/>
        <end position="381"/>
    </location>
</feature>
<feature type="transmembrane region" description="Helical" evidence="6">
    <location>
        <begin position="510"/>
        <end position="530"/>
    </location>
</feature>
<proteinExistence type="inferred from homology"/>
<comment type="subcellular location">
    <subcellularLocation>
        <location evidence="1">Membrane</location>
        <topology evidence="1">Multi-pass membrane protein</topology>
    </subcellularLocation>
</comment>
<dbReference type="PANTHER" id="PTHR30618:SF0">
    <property type="entry name" value="PURINE-URACIL PERMEASE NCS1"/>
    <property type="match status" value="1"/>
</dbReference>
<evidence type="ECO:0000256" key="6">
    <source>
        <dbReference type="SAM" id="Phobius"/>
    </source>
</evidence>
<organism evidence="7 8">
    <name type="scientific">Trematosphaeria pertusa</name>
    <dbReference type="NCBI Taxonomy" id="390896"/>
    <lineage>
        <taxon>Eukaryota</taxon>
        <taxon>Fungi</taxon>
        <taxon>Dikarya</taxon>
        <taxon>Ascomycota</taxon>
        <taxon>Pezizomycotina</taxon>
        <taxon>Dothideomycetes</taxon>
        <taxon>Pleosporomycetidae</taxon>
        <taxon>Pleosporales</taxon>
        <taxon>Massarineae</taxon>
        <taxon>Trematosphaeriaceae</taxon>
        <taxon>Trematosphaeria</taxon>
    </lineage>
</organism>
<feature type="transmembrane region" description="Helical" evidence="6">
    <location>
        <begin position="137"/>
        <end position="154"/>
    </location>
</feature>
<dbReference type="Proteomes" id="UP000800094">
    <property type="component" value="Unassembled WGS sequence"/>
</dbReference>
<feature type="transmembrane region" description="Helical" evidence="6">
    <location>
        <begin position="424"/>
        <end position="449"/>
    </location>
</feature>
<keyword evidence="5 6" id="KW-0472">Membrane</keyword>
<feature type="transmembrane region" description="Helical" evidence="6">
    <location>
        <begin position="401"/>
        <end position="418"/>
    </location>
</feature>
<feature type="transmembrane region" description="Helical" evidence="6">
    <location>
        <begin position="104"/>
        <end position="125"/>
    </location>
</feature>
<dbReference type="EMBL" id="ML987209">
    <property type="protein sequence ID" value="KAF2241949.1"/>
    <property type="molecule type" value="Genomic_DNA"/>
</dbReference>
<dbReference type="InterPro" id="IPR001248">
    <property type="entry name" value="Pur-cyt_permease"/>
</dbReference>